<keyword evidence="4 7" id="KW-0418">Kinase</keyword>
<dbReference type="InterPro" id="IPR036940">
    <property type="entry name" value="PI3/4_kinase_cat_sf"/>
</dbReference>
<comment type="caution">
    <text evidence="7">The sequence shown here is derived from an EMBL/GenBank/DDBJ whole genome shotgun (WGS) entry which is preliminary data.</text>
</comment>
<dbReference type="PANTHER" id="PTHR10048">
    <property type="entry name" value="PHOSPHATIDYLINOSITOL KINASE"/>
    <property type="match status" value="1"/>
</dbReference>
<dbReference type="InterPro" id="IPR000403">
    <property type="entry name" value="PI3/4_kinase_cat_dom"/>
</dbReference>
<dbReference type="PANTHER" id="PTHR10048:SF22">
    <property type="entry name" value="PHOSPHATIDYLINOSITOL 4-KINASE BETA"/>
    <property type="match status" value="1"/>
</dbReference>
<dbReference type="GO" id="GO:0046854">
    <property type="term" value="P:phosphatidylinositol phosphate biosynthetic process"/>
    <property type="evidence" value="ECO:0007669"/>
    <property type="project" value="InterPro"/>
</dbReference>
<feature type="region of interest" description="Disordered" evidence="5">
    <location>
        <begin position="327"/>
        <end position="394"/>
    </location>
</feature>
<feature type="compositionally biased region" description="Polar residues" evidence="5">
    <location>
        <begin position="365"/>
        <end position="378"/>
    </location>
</feature>
<evidence type="ECO:0000256" key="4">
    <source>
        <dbReference type="ARBA" id="ARBA00022777"/>
    </source>
</evidence>
<comment type="catalytic activity">
    <reaction evidence="1">
        <text>a 1,2-diacyl-sn-glycero-3-phospho-(1D-myo-inositol) + ATP = a 1,2-diacyl-sn-glycero-3-phospho-(1D-myo-inositol 4-phosphate) + ADP + H(+)</text>
        <dbReference type="Rhea" id="RHEA:19877"/>
        <dbReference type="ChEBI" id="CHEBI:15378"/>
        <dbReference type="ChEBI" id="CHEBI:30616"/>
        <dbReference type="ChEBI" id="CHEBI:57880"/>
        <dbReference type="ChEBI" id="CHEBI:58178"/>
        <dbReference type="ChEBI" id="CHEBI:456216"/>
        <dbReference type="EC" id="2.7.1.67"/>
    </reaction>
</comment>
<dbReference type="PROSITE" id="PS50290">
    <property type="entry name" value="PI3_4_KINASE_3"/>
    <property type="match status" value="1"/>
</dbReference>
<feature type="compositionally biased region" description="Basic and acidic residues" evidence="5">
    <location>
        <begin position="355"/>
        <end position="364"/>
    </location>
</feature>
<evidence type="ECO:0000259" key="6">
    <source>
        <dbReference type="PROSITE" id="PS50290"/>
    </source>
</evidence>
<protein>
    <recommendedName>
        <fullName evidence="2">1-phosphatidylinositol 4-kinase</fullName>
        <ecNumber evidence="2">2.7.1.67</ecNumber>
    </recommendedName>
</protein>
<feature type="compositionally biased region" description="Polar residues" evidence="5">
    <location>
        <begin position="296"/>
        <end position="309"/>
    </location>
</feature>
<feature type="compositionally biased region" description="Low complexity" evidence="5">
    <location>
        <begin position="327"/>
        <end position="354"/>
    </location>
</feature>
<feature type="compositionally biased region" description="Low complexity" evidence="5">
    <location>
        <begin position="379"/>
        <end position="392"/>
    </location>
</feature>
<dbReference type="FunFam" id="1.10.1070.11:FF:000016">
    <property type="entry name" value="PIK1p Phosphatidylinositol 4-kinase"/>
    <property type="match status" value="1"/>
</dbReference>
<dbReference type="GO" id="GO:0005737">
    <property type="term" value="C:cytoplasm"/>
    <property type="evidence" value="ECO:0007669"/>
    <property type="project" value="TreeGrafter"/>
</dbReference>
<dbReference type="AlphaFoldDB" id="A0A5J4X8U7"/>
<name>A0A5J4X8U7_9EUKA</name>
<dbReference type="OrthoDB" id="10264149at2759"/>
<reference evidence="7 8" key="1">
    <citation type="submission" date="2019-03" db="EMBL/GenBank/DDBJ databases">
        <title>Single cell metagenomics reveals metabolic interactions within the superorganism composed of flagellate Streblomastix strix and complex community of Bacteroidetes bacteria on its surface.</title>
        <authorList>
            <person name="Treitli S.C."/>
            <person name="Kolisko M."/>
            <person name="Husnik F."/>
            <person name="Keeling P."/>
            <person name="Hampl V."/>
        </authorList>
    </citation>
    <scope>NUCLEOTIDE SEQUENCE [LARGE SCALE GENOMIC DNA]</scope>
    <source>
        <strain evidence="7">ST1C</strain>
    </source>
</reference>
<dbReference type="GO" id="GO:0048015">
    <property type="term" value="P:phosphatidylinositol-mediated signaling"/>
    <property type="evidence" value="ECO:0007669"/>
    <property type="project" value="TreeGrafter"/>
</dbReference>
<dbReference type="SUPFAM" id="SSF56112">
    <property type="entry name" value="Protein kinase-like (PK-like)"/>
    <property type="match status" value="1"/>
</dbReference>
<dbReference type="InterPro" id="IPR018936">
    <property type="entry name" value="PI3/4_kinase_CS"/>
</dbReference>
<evidence type="ECO:0000256" key="1">
    <source>
        <dbReference type="ARBA" id="ARBA00001686"/>
    </source>
</evidence>
<dbReference type="SMART" id="SM00146">
    <property type="entry name" value="PI3Kc"/>
    <property type="match status" value="1"/>
</dbReference>
<organism evidence="7 8">
    <name type="scientific">Streblomastix strix</name>
    <dbReference type="NCBI Taxonomy" id="222440"/>
    <lineage>
        <taxon>Eukaryota</taxon>
        <taxon>Metamonada</taxon>
        <taxon>Preaxostyla</taxon>
        <taxon>Oxymonadida</taxon>
        <taxon>Streblomastigidae</taxon>
        <taxon>Streblomastix</taxon>
    </lineage>
</organism>
<proteinExistence type="predicted"/>
<evidence type="ECO:0000256" key="5">
    <source>
        <dbReference type="SAM" id="MobiDB-lite"/>
    </source>
</evidence>
<sequence length="462" mass="51737">MLVAEYVLNQDSEQAIQIETQLIQKEAEKQQERERRRRKIVGWIEGTVEEMEMDDIRENQNEDQLIPNDDSEQKEEKLVQYVGVDVNQPYSVAVTGKESGLIETVPETKSITVLKSDSSLTQPDSRISQPPPVKNVSLKKLFLESFGQEDSEGYNQAVVSFVKSLAGYSIASYLLQLKDRHNGNLMLDKSGHIVHIDFGFILGRTPGNLGWENAPFKLTNEMIEILGGIQSPYFQMFRSLATDMFLSIRKRAANCIIKFVGLMAYPTITAVTTTVTTTTTTVTICETKETVGLPPANSQSPRPEEPISSQLNEQNEIINDYIDNQNVQQSTSQSSHSVKQQTSLSSSNINQKSSNDTEDHKDENISLQFLNPEQNSRISSVSSSTSTTTNTTIGSPLLCFDEKATGGKTGEEVVQDLYRRFMLGLTEEQARDFIHGLIDQALSSRMTTTYDMFQKFTNNILP</sequence>
<dbReference type="EC" id="2.7.1.67" evidence="2"/>
<dbReference type="EMBL" id="SNRW01000074">
    <property type="protein sequence ID" value="KAA6403668.1"/>
    <property type="molecule type" value="Genomic_DNA"/>
</dbReference>
<evidence type="ECO:0000313" key="7">
    <source>
        <dbReference type="EMBL" id="KAA6403668.1"/>
    </source>
</evidence>
<dbReference type="InterPro" id="IPR015433">
    <property type="entry name" value="PI3/4_kinase"/>
</dbReference>
<feature type="region of interest" description="Disordered" evidence="5">
    <location>
        <begin position="288"/>
        <end position="309"/>
    </location>
</feature>
<evidence type="ECO:0000313" key="8">
    <source>
        <dbReference type="Proteomes" id="UP000324800"/>
    </source>
</evidence>
<feature type="domain" description="PI3K/PI4K catalytic" evidence="6">
    <location>
        <begin position="88"/>
        <end position="322"/>
    </location>
</feature>
<dbReference type="PROSITE" id="PS00916">
    <property type="entry name" value="PI3_4_KINASE_2"/>
    <property type="match status" value="1"/>
</dbReference>
<evidence type="ECO:0000256" key="2">
    <source>
        <dbReference type="ARBA" id="ARBA00012169"/>
    </source>
</evidence>
<dbReference type="Proteomes" id="UP000324800">
    <property type="component" value="Unassembled WGS sequence"/>
</dbReference>
<gene>
    <name evidence="7" type="ORF">EZS28_000808</name>
</gene>
<dbReference type="Pfam" id="PF00454">
    <property type="entry name" value="PI3_PI4_kinase"/>
    <property type="match status" value="1"/>
</dbReference>
<dbReference type="GO" id="GO:0004430">
    <property type="term" value="F:1-phosphatidylinositol 4-kinase activity"/>
    <property type="evidence" value="ECO:0007669"/>
    <property type="project" value="UniProtKB-EC"/>
</dbReference>
<accession>A0A5J4X8U7</accession>
<dbReference type="InterPro" id="IPR011009">
    <property type="entry name" value="Kinase-like_dom_sf"/>
</dbReference>
<evidence type="ECO:0000256" key="3">
    <source>
        <dbReference type="ARBA" id="ARBA00022679"/>
    </source>
</evidence>
<dbReference type="GO" id="GO:0016020">
    <property type="term" value="C:membrane"/>
    <property type="evidence" value="ECO:0007669"/>
    <property type="project" value="TreeGrafter"/>
</dbReference>
<keyword evidence="3" id="KW-0808">Transferase</keyword>
<dbReference type="Gene3D" id="1.10.1070.11">
    <property type="entry name" value="Phosphatidylinositol 3-/4-kinase, catalytic domain"/>
    <property type="match status" value="2"/>
</dbReference>